<dbReference type="GO" id="GO:0016787">
    <property type="term" value="F:hydrolase activity"/>
    <property type="evidence" value="ECO:0007669"/>
    <property type="project" value="UniProtKB-KW"/>
</dbReference>
<evidence type="ECO:0000313" key="2">
    <source>
        <dbReference type="Proteomes" id="UP000461276"/>
    </source>
</evidence>
<dbReference type="InterPro" id="IPR011013">
    <property type="entry name" value="Gal_mutarotase_sf_dom"/>
</dbReference>
<protein>
    <submittedName>
        <fullName evidence="1">Glycoside hydrolase</fullName>
    </submittedName>
</protein>
<reference evidence="1 2" key="1">
    <citation type="journal article" date="2019" name="Nat. Med.">
        <title>A library of human gut bacterial isolates paired with longitudinal multiomics data enables mechanistic microbiome research.</title>
        <authorList>
            <person name="Poyet M."/>
            <person name="Groussin M."/>
            <person name="Gibbons S.M."/>
            <person name="Avila-Pacheco J."/>
            <person name="Jiang X."/>
            <person name="Kearney S.M."/>
            <person name="Perrotta A.R."/>
            <person name="Berdy B."/>
            <person name="Zhao S."/>
            <person name="Lieberman T.D."/>
            <person name="Swanson P.K."/>
            <person name="Smith M."/>
            <person name="Roesemann S."/>
            <person name="Alexander J.E."/>
            <person name="Rich S.A."/>
            <person name="Livny J."/>
            <person name="Vlamakis H."/>
            <person name="Clish C."/>
            <person name="Bullock K."/>
            <person name="Deik A."/>
            <person name="Scott J."/>
            <person name="Pierce K.A."/>
            <person name="Xavier R.J."/>
            <person name="Alm E.J."/>
        </authorList>
    </citation>
    <scope>NUCLEOTIDE SEQUENCE [LARGE SCALE GENOMIC DNA]</scope>
    <source>
        <strain evidence="1 2">BIOML-A9</strain>
    </source>
</reference>
<name>A0A7K0H1Y7_PARDI</name>
<sequence length="133" mass="14851">TEISYALIPHAGTWEKSHIWTQSERRNEPLVATLGGDATLTSGSLFRIENNAYELVSMVYKGNDLYIRLFNAQSDASPKTITFQGQDVKASLVELDNRLVEDLTVTEKKGASSMRLSIPRYGIRTLKVSCKNI</sequence>
<dbReference type="GO" id="GO:0005975">
    <property type="term" value="P:carbohydrate metabolic process"/>
    <property type="evidence" value="ECO:0007669"/>
    <property type="project" value="InterPro"/>
</dbReference>
<organism evidence="1 2">
    <name type="scientific">Parabacteroides distasonis</name>
    <dbReference type="NCBI Taxonomy" id="823"/>
    <lineage>
        <taxon>Bacteria</taxon>
        <taxon>Pseudomonadati</taxon>
        <taxon>Bacteroidota</taxon>
        <taxon>Bacteroidia</taxon>
        <taxon>Bacteroidales</taxon>
        <taxon>Tannerellaceae</taxon>
        <taxon>Parabacteroides</taxon>
    </lineage>
</organism>
<evidence type="ECO:0000313" key="1">
    <source>
        <dbReference type="EMBL" id="MRY95864.1"/>
    </source>
</evidence>
<dbReference type="Proteomes" id="UP000461276">
    <property type="component" value="Unassembled WGS sequence"/>
</dbReference>
<comment type="caution">
    <text evidence="1">The sequence shown here is derived from an EMBL/GenBank/DDBJ whole genome shotgun (WGS) entry which is preliminary data.</text>
</comment>
<dbReference type="SUPFAM" id="SSF74650">
    <property type="entry name" value="Galactose mutarotase-like"/>
    <property type="match status" value="1"/>
</dbReference>
<feature type="non-terminal residue" evidence="1">
    <location>
        <position position="1"/>
    </location>
</feature>
<accession>A0A7K0H1Y7</accession>
<dbReference type="EMBL" id="WKMY01000028">
    <property type="protein sequence ID" value="MRY95864.1"/>
    <property type="molecule type" value="Genomic_DNA"/>
</dbReference>
<proteinExistence type="predicted"/>
<dbReference type="GO" id="GO:0030246">
    <property type="term" value="F:carbohydrate binding"/>
    <property type="evidence" value="ECO:0007669"/>
    <property type="project" value="InterPro"/>
</dbReference>
<keyword evidence="1" id="KW-0378">Hydrolase</keyword>
<dbReference type="AlphaFoldDB" id="A0A7K0H1Y7"/>
<gene>
    <name evidence="1" type="ORF">GKD67_22020</name>
</gene>